<sequence length="243" mass="27694">MMDIKIYQINLSRDDDRVAFLGLSQLDKFQGSSEVNSEIYDKVFEGAVEVDTLEGVYQMFNCDCPEDFQGHSLSVSDVVEIVNGENAGFYFCDSIGFQPVKFEPEQTQKLDTRTMHVVLVEPGKAARVAEIDGSLEGMQKTVSGYIQAVYPFEETVCLVCNEEGKLQGLPLNRALRDEDNRIYDIVAGNFFVCDCSTENFKSLSEEQLKRYTEKYKRPERFVQIDDQILAIPMPVKSDKERER</sequence>
<feature type="domain" description="DUF3846" evidence="1">
    <location>
        <begin position="115"/>
        <end position="215"/>
    </location>
</feature>
<name>A0AAW4W6G5_9FIRM</name>
<dbReference type="AlphaFoldDB" id="A0AAW4W6G5"/>
<organism evidence="3 4">
    <name type="scientific">Agathobaculum butyriciproducens</name>
    <dbReference type="NCBI Taxonomy" id="1628085"/>
    <lineage>
        <taxon>Bacteria</taxon>
        <taxon>Bacillati</taxon>
        <taxon>Bacillota</taxon>
        <taxon>Clostridia</taxon>
        <taxon>Eubacteriales</taxon>
        <taxon>Butyricicoccaceae</taxon>
        <taxon>Agathobaculum</taxon>
    </lineage>
</organism>
<dbReference type="InterPro" id="IPR025923">
    <property type="entry name" value="YodL-like_dom"/>
</dbReference>
<dbReference type="RefSeq" id="WP_227600571.1">
    <property type="nucleotide sequence ID" value="NZ_JAJEPX010000014.1"/>
</dbReference>
<feature type="domain" description="YodL-like" evidence="2">
    <location>
        <begin position="4"/>
        <end position="102"/>
    </location>
</feature>
<protein>
    <submittedName>
        <fullName evidence="3">DUF3846 domain-containing protein</fullName>
    </submittedName>
</protein>
<dbReference type="InterPro" id="IPR024559">
    <property type="entry name" value="DUF3846"/>
</dbReference>
<dbReference type="GeneID" id="98660128"/>
<dbReference type="Pfam" id="PF12957">
    <property type="entry name" value="DUF3846"/>
    <property type="match status" value="1"/>
</dbReference>
<comment type="caution">
    <text evidence="3">The sequence shown here is derived from an EMBL/GenBank/DDBJ whole genome shotgun (WGS) entry which is preliminary data.</text>
</comment>
<evidence type="ECO:0000259" key="1">
    <source>
        <dbReference type="Pfam" id="PF12957"/>
    </source>
</evidence>
<gene>
    <name evidence="3" type="ORF">LKD22_06195</name>
</gene>
<evidence type="ECO:0000259" key="2">
    <source>
        <dbReference type="Pfam" id="PF14191"/>
    </source>
</evidence>
<keyword evidence="4" id="KW-1185">Reference proteome</keyword>
<reference evidence="3 4" key="1">
    <citation type="submission" date="2021-10" db="EMBL/GenBank/DDBJ databases">
        <title>Anaerobic single-cell dispensing facilitates the cultivation of human gut bacteria.</title>
        <authorList>
            <person name="Afrizal A."/>
        </authorList>
    </citation>
    <scope>NUCLEOTIDE SEQUENCE [LARGE SCALE GENOMIC DNA]</scope>
    <source>
        <strain evidence="3 4">CLA-AA-H270</strain>
    </source>
</reference>
<evidence type="ECO:0000313" key="4">
    <source>
        <dbReference type="Proteomes" id="UP001298753"/>
    </source>
</evidence>
<evidence type="ECO:0000313" key="3">
    <source>
        <dbReference type="EMBL" id="MCC2176715.1"/>
    </source>
</evidence>
<dbReference type="Proteomes" id="UP001298753">
    <property type="component" value="Unassembled WGS sequence"/>
</dbReference>
<proteinExistence type="predicted"/>
<dbReference type="Pfam" id="PF14191">
    <property type="entry name" value="YodL"/>
    <property type="match status" value="1"/>
</dbReference>
<dbReference type="EMBL" id="JAJEPX010000014">
    <property type="protein sequence ID" value="MCC2176715.1"/>
    <property type="molecule type" value="Genomic_DNA"/>
</dbReference>
<accession>A0AAW4W6G5</accession>